<name>A0AA35UID9_METCP</name>
<accession>A0AA35UID9</accession>
<sequence length="400" mass="43425">MSRIILALVVALSVFLSGGCASRKAASVGSEDTSSFHQSLPFADSPFDILVDDVDGDGRPDIALVSHGDNYVQIFLQREGRVFQAGERQSLVGFHPGDLLRLSGARPRYLVAAEGQNKVLVLEPGPGGSLRQTGELKVPVPRHVASFRWPGWGDGVALTPFGQDFLVLLKNFNAARIQEAEQVQVALSEKQHSIRRAEWVRPVDVDGDGVDELLFASNTTQEVLMLEYPGPEGAIKPKLVAKFRSGAPWDVLSADLNGDGAIDLLVPNQSKPFVIHVLLNDGHGNFQETAALPFPTDMGLRRFAWSKDKDGFGYLFGVGYGAVTLYRFPDRWDGKAPVPMRSVPVGSSEGSQDIVLEDLDGDGWLDGVVGRGKGPPGAWIVYGPLWEHFEELSAARFVLN</sequence>
<dbReference type="Pfam" id="PF13517">
    <property type="entry name" value="FG-GAP_3"/>
    <property type="match status" value="1"/>
</dbReference>
<feature type="chain" id="PRO_5041274056" description="VCBS repeat-containing protein" evidence="2">
    <location>
        <begin position="26"/>
        <end position="400"/>
    </location>
</feature>
<evidence type="ECO:0008006" key="5">
    <source>
        <dbReference type="Google" id="ProtNLM"/>
    </source>
</evidence>
<gene>
    <name evidence="3" type="ORF">MCNOR_2026</name>
</gene>
<evidence type="ECO:0000313" key="4">
    <source>
        <dbReference type="Proteomes" id="UP001158598"/>
    </source>
</evidence>
<dbReference type="RefSeq" id="WP_017366209.1">
    <property type="nucleotide sequence ID" value="NZ_OX458332.1"/>
</dbReference>
<dbReference type="SUPFAM" id="SSF69318">
    <property type="entry name" value="Integrin alpha N-terminal domain"/>
    <property type="match status" value="1"/>
</dbReference>
<evidence type="ECO:0000256" key="2">
    <source>
        <dbReference type="SAM" id="SignalP"/>
    </source>
</evidence>
<dbReference type="InterPro" id="IPR013517">
    <property type="entry name" value="FG-GAP"/>
</dbReference>
<feature type="signal peptide" evidence="2">
    <location>
        <begin position="1"/>
        <end position="25"/>
    </location>
</feature>
<organism evidence="3 4">
    <name type="scientific">Methylococcus capsulatus</name>
    <dbReference type="NCBI Taxonomy" id="414"/>
    <lineage>
        <taxon>Bacteria</taxon>
        <taxon>Pseudomonadati</taxon>
        <taxon>Pseudomonadota</taxon>
        <taxon>Gammaproteobacteria</taxon>
        <taxon>Methylococcales</taxon>
        <taxon>Methylococcaceae</taxon>
        <taxon>Methylococcus</taxon>
    </lineage>
</organism>
<evidence type="ECO:0000256" key="1">
    <source>
        <dbReference type="ARBA" id="ARBA00022729"/>
    </source>
</evidence>
<protein>
    <recommendedName>
        <fullName evidence="5">VCBS repeat-containing protein</fullName>
    </recommendedName>
</protein>
<dbReference type="InterPro" id="IPR028994">
    <property type="entry name" value="Integrin_alpha_N"/>
</dbReference>
<dbReference type="EMBL" id="OX458332">
    <property type="protein sequence ID" value="CAI8825489.1"/>
    <property type="molecule type" value="Genomic_DNA"/>
</dbReference>
<dbReference type="Proteomes" id="UP001158598">
    <property type="component" value="Chromosome"/>
</dbReference>
<evidence type="ECO:0000313" key="3">
    <source>
        <dbReference type="EMBL" id="CAI8825489.1"/>
    </source>
</evidence>
<dbReference type="PANTHER" id="PTHR46580:SF4">
    <property type="entry name" value="ATP_GTP-BINDING PROTEIN"/>
    <property type="match status" value="1"/>
</dbReference>
<dbReference type="Gene3D" id="2.130.10.130">
    <property type="entry name" value="Integrin alpha, N-terminal"/>
    <property type="match status" value="1"/>
</dbReference>
<reference evidence="3" key="1">
    <citation type="submission" date="2023-03" db="EMBL/GenBank/DDBJ databases">
        <authorList>
            <person name="Pearce D."/>
        </authorList>
    </citation>
    <scope>NUCLEOTIDE SEQUENCE</scope>
    <source>
        <strain evidence="3">Mc</strain>
    </source>
</reference>
<keyword evidence="1 2" id="KW-0732">Signal</keyword>
<proteinExistence type="predicted"/>
<dbReference type="PANTHER" id="PTHR46580">
    <property type="entry name" value="SENSOR KINASE-RELATED"/>
    <property type="match status" value="1"/>
</dbReference>
<dbReference type="PROSITE" id="PS51257">
    <property type="entry name" value="PROKAR_LIPOPROTEIN"/>
    <property type="match status" value="1"/>
</dbReference>
<dbReference type="AlphaFoldDB" id="A0AA35UID9"/>